<reference evidence="2" key="1">
    <citation type="journal article" date="2022" name="Biotechnol. Bioprocess Eng.">
        <title>Pan-genome Analysis Reveals Comparative Genomic Features of Central Metabolic Pathways in Methylorubrum extorquens.</title>
        <authorList>
            <person name="Lee G.M."/>
            <person name="Scott-Nevros Z.K."/>
            <person name="Lee S.-M."/>
            <person name="Kim D."/>
        </authorList>
    </citation>
    <scope>NUCLEOTIDE SEQUENCE</scope>
    <source>
        <strain evidence="2">ATCC 55366</strain>
    </source>
</reference>
<evidence type="ECO:0000313" key="2">
    <source>
        <dbReference type="EMBL" id="WHQ72565.1"/>
    </source>
</evidence>
<accession>A0AAX3WPT2</accession>
<proteinExistence type="predicted"/>
<gene>
    <name evidence="2" type="ORF">KEC54_13925</name>
</gene>
<dbReference type="EMBL" id="CP073633">
    <property type="protein sequence ID" value="WHQ72565.1"/>
    <property type="molecule type" value="Genomic_DNA"/>
</dbReference>
<sequence>MPAALGLDEAAILKALQTGARHADIAADFGCVRSRVSQIAVKYGHDSRAMRRAQKADAKPDVAPVEPTEPARIGRPPEADLVPPWAEEVADDYIDHLKAFDEFVAARHCRGLLRERRRVESIDARLGRAA</sequence>
<dbReference type="AlphaFoldDB" id="A0AAX3WPT2"/>
<dbReference type="RefSeq" id="WP_283536292.1">
    <property type="nucleotide sequence ID" value="NZ_CP073633.1"/>
</dbReference>
<feature type="compositionally biased region" description="Basic and acidic residues" evidence="1">
    <location>
        <begin position="51"/>
        <end position="60"/>
    </location>
</feature>
<name>A0AAX3WPT2_METEX</name>
<organism evidence="2 3">
    <name type="scientific">Methylorubrum extorquens</name>
    <name type="common">Methylobacterium dichloromethanicum</name>
    <name type="synonym">Methylobacterium extorquens</name>
    <dbReference type="NCBI Taxonomy" id="408"/>
    <lineage>
        <taxon>Bacteria</taxon>
        <taxon>Pseudomonadati</taxon>
        <taxon>Pseudomonadota</taxon>
        <taxon>Alphaproteobacteria</taxon>
        <taxon>Hyphomicrobiales</taxon>
        <taxon>Methylobacteriaceae</taxon>
        <taxon>Methylorubrum</taxon>
    </lineage>
</organism>
<evidence type="ECO:0000313" key="3">
    <source>
        <dbReference type="Proteomes" id="UP001223720"/>
    </source>
</evidence>
<dbReference type="Proteomes" id="UP001223720">
    <property type="component" value="Chromosome"/>
</dbReference>
<feature type="region of interest" description="Disordered" evidence="1">
    <location>
        <begin position="51"/>
        <end position="80"/>
    </location>
</feature>
<protein>
    <submittedName>
        <fullName evidence="2">Uncharacterized protein</fullName>
    </submittedName>
</protein>
<evidence type="ECO:0000256" key="1">
    <source>
        <dbReference type="SAM" id="MobiDB-lite"/>
    </source>
</evidence>